<dbReference type="Gene3D" id="3.40.50.1000">
    <property type="entry name" value="HAD superfamily/HAD-like"/>
    <property type="match status" value="1"/>
</dbReference>
<dbReference type="NCBIfam" id="NF007806">
    <property type="entry name" value="PRK10513.1"/>
    <property type="match status" value="1"/>
</dbReference>
<dbReference type="GO" id="GO:0016791">
    <property type="term" value="F:phosphatase activity"/>
    <property type="evidence" value="ECO:0007669"/>
    <property type="project" value="TreeGrafter"/>
</dbReference>
<dbReference type="NCBIfam" id="TIGR00099">
    <property type="entry name" value="Cof-subfamily"/>
    <property type="match status" value="1"/>
</dbReference>
<dbReference type="PANTHER" id="PTHR10000:SF8">
    <property type="entry name" value="HAD SUPERFAMILY HYDROLASE-LIKE, TYPE 3"/>
    <property type="match status" value="1"/>
</dbReference>
<dbReference type="PANTHER" id="PTHR10000">
    <property type="entry name" value="PHOSPHOSERINE PHOSPHATASE"/>
    <property type="match status" value="1"/>
</dbReference>
<dbReference type="GO" id="GO:0000287">
    <property type="term" value="F:magnesium ion binding"/>
    <property type="evidence" value="ECO:0007669"/>
    <property type="project" value="TreeGrafter"/>
</dbReference>
<comment type="caution">
    <text evidence="1">The sequence shown here is derived from an EMBL/GenBank/DDBJ whole genome shotgun (WGS) entry which is preliminary data.</text>
</comment>
<organism evidence="1 2">
    <name type="scientific">Heyndrickxia coagulans</name>
    <name type="common">Weizmannia coagulans</name>
    <dbReference type="NCBI Taxonomy" id="1398"/>
    <lineage>
        <taxon>Bacteria</taxon>
        <taxon>Bacillati</taxon>
        <taxon>Bacillota</taxon>
        <taxon>Bacilli</taxon>
        <taxon>Bacillales</taxon>
        <taxon>Bacillaceae</taxon>
        <taxon>Heyndrickxia</taxon>
    </lineage>
</organism>
<protein>
    <submittedName>
        <fullName evidence="1">Cof-like hydrolase</fullName>
    </submittedName>
</protein>
<dbReference type="InterPro" id="IPR006379">
    <property type="entry name" value="HAD-SF_hydro_IIB"/>
</dbReference>
<dbReference type="SFLD" id="SFLDG01144">
    <property type="entry name" value="C2.B.4:_PGP_Like"/>
    <property type="match status" value="1"/>
</dbReference>
<sequence>MYKLIAIDMDGTLLNDQHEVTPEVREALHKAKKKGVKIVLCTGRPIGGVRRFLEDLSLNEEDDYVIAYNGALVQNTHTNGVVAERSIGYGDLVRLYGLSLELKTPMHFFDPEHLYTPNRDLSPYTVVESYLTQMPVHYRTLEELPRDMVIPKVMFIDEPEKLSRTIEAIPDWVQEKYTMVRSMPFYYEILHKEASKGNAVKLLAGHLGIRREEVVCIGDNENDLTMIEYAGCGVAMGNAVPKVKAIADFETRTNNEHGVAYAIEKLVLS</sequence>
<dbReference type="InterPro" id="IPR036412">
    <property type="entry name" value="HAD-like_sf"/>
</dbReference>
<name>A0A133L3X8_HEYCO</name>
<dbReference type="RefSeq" id="WP_017552112.1">
    <property type="nucleotide sequence ID" value="NZ_KQ955787.1"/>
</dbReference>
<dbReference type="InterPro" id="IPR000150">
    <property type="entry name" value="Cof"/>
</dbReference>
<dbReference type="Proteomes" id="UP000070376">
    <property type="component" value="Unassembled WGS sequence"/>
</dbReference>
<dbReference type="CDD" id="cd07516">
    <property type="entry name" value="HAD_Pase"/>
    <property type="match status" value="1"/>
</dbReference>
<accession>A0A133L3X8</accession>
<reference evidence="2" key="1">
    <citation type="submission" date="2016-01" db="EMBL/GenBank/DDBJ databases">
        <authorList>
            <person name="Mitreva M."/>
            <person name="Pepin K.H."/>
            <person name="Mihindukulasuriya K.A."/>
            <person name="Fulton R."/>
            <person name="Fronick C."/>
            <person name="O'Laughlin M."/>
            <person name="Miner T."/>
            <person name="Herter B."/>
            <person name="Rosa B.A."/>
            <person name="Cordes M."/>
            <person name="Tomlinson C."/>
            <person name="Wollam A."/>
            <person name="Palsikar V.B."/>
            <person name="Mardis E.R."/>
            <person name="Wilson R.K."/>
        </authorList>
    </citation>
    <scope>NUCLEOTIDE SEQUENCE [LARGE SCALE GENOMIC DNA]</scope>
    <source>
        <strain evidence="2">GED7749B</strain>
    </source>
</reference>
<keyword evidence="1" id="KW-0378">Hydrolase</keyword>
<dbReference type="InterPro" id="IPR023214">
    <property type="entry name" value="HAD_sf"/>
</dbReference>
<gene>
    <name evidence="1" type="ORF">HMPREF3213_00131</name>
</gene>
<dbReference type="Pfam" id="PF08282">
    <property type="entry name" value="Hydrolase_3"/>
    <property type="match status" value="1"/>
</dbReference>
<dbReference type="SFLD" id="SFLDS00003">
    <property type="entry name" value="Haloacid_Dehalogenase"/>
    <property type="match status" value="1"/>
</dbReference>
<dbReference type="Gene3D" id="3.30.1240.10">
    <property type="match status" value="1"/>
</dbReference>
<dbReference type="SFLD" id="SFLDG01140">
    <property type="entry name" value="C2.B:_Phosphomannomutase_and_P"/>
    <property type="match status" value="1"/>
</dbReference>
<dbReference type="EMBL" id="LRPN01000005">
    <property type="protein sequence ID" value="KWZ86220.1"/>
    <property type="molecule type" value="Genomic_DNA"/>
</dbReference>
<dbReference type="PROSITE" id="PS01229">
    <property type="entry name" value="COF_2"/>
    <property type="match status" value="1"/>
</dbReference>
<proteinExistence type="predicted"/>
<dbReference type="PATRIC" id="fig|1398.22.peg.137"/>
<evidence type="ECO:0000313" key="1">
    <source>
        <dbReference type="EMBL" id="KWZ86220.1"/>
    </source>
</evidence>
<evidence type="ECO:0000313" key="2">
    <source>
        <dbReference type="Proteomes" id="UP000070376"/>
    </source>
</evidence>
<dbReference type="GO" id="GO:0005829">
    <property type="term" value="C:cytosol"/>
    <property type="evidence" value="ECO:0007669"/>
    <property type="project" value="TreeGrafter"/>
</dbReference>
<dbReference type="PROSITE" id="PS01228">
    <property type="entry name" value="COF_1"/>
    <property type="match status" value="1"/>
</dbReference>
<dbReference type="NCBIfam" id="TIGR01484">
    <property type="entry name" value="HAD-SF-IIB"/>
    <property type="match status" value="2"/>
</dbReference>
<dbReference type="AlphaFoldDB" id="A0A133L3X8"/>
<dbReference type="SUPFAM" id="SSF56784">
    <property type="entry name" value="HAD-like"/>
    <property type="match status" value="1"/>
</dbReference>